<organism evidence="1 2">
    <name type="scientific">Prauserella endophytica</name>
    <dbReference type="NCBI Taxonomy" id="1592324"/>
    <lineage>
        <taxon>Bacteria</taxon>
        <taxon>Bacillati</taxon>
        <taxon>Actinomycetota</taxon>
        <taxon>Actinomycetes</taxon>
        <taxon>Pseudonocardiales</taxon>
        <taxon>Pseudonocardiaceae</taxon>
        <taxon>Prauserella</taxon>
        <taxon>Prauserella coralliicola group</taxon>
    </lineage>
</organism>
<evidence type="ECO:0000313" key="2">
    <source>
        <dbReference type="Proteomes" id="UP000309992"/>
    </source>
</evidence>
<dbReference type="Proteomes" id="UP000309992">
    <property type="component" value="Unassembled WGS sequence"/>
</dbReference>
<reference evidence="1 2" key="1">
    <citation type="journal article" date="2015" name="Antonie Van Leeuwenhoek">
        <title>Prauserella endophytica sp. nov., an endophytic actinobacterium isolated from Tamarix taklamakanensis.</title>
        <authorList>
            <person name="Liu J.M."/>
            <person name="Habden X."/>
            <person name="Guo L."/>
            <person name="Tuo L."/>
            <person name="Jiang Z.K."/>
            <person name="Liu S.W."/>
            <person name="Liu X.F."/>
            <person name="Chen L."/>
            <person name="Li R.F."/>
            <person name="Zhang Y.Q."/>
            <person name="Sun C.H."/>
        </authorList>
    </citation>
    <scope>NUCLEOTIDE SEQUENCE [LARGE SCALE GENOMIC DNA]</scope>
    <source>
        <strain evidence="1 2">CGMCC 4.7182</strain>
    </source>
</reference>
<protein>
    <submittedName>
        <fullName evidence="1">Uncharacterized protein</fullName>
    </submittedName>
</protein>
<keyword evidence="2" id="KW-1185">Reference proteome</keyword>
<dbReference type="EMBL" id="SWMS01000033">
    <property type="protein sequence ID" value="TKG60939.1"/>
    <property type="molecule type" value="Genomic_DNA"/>
</dbReference>
<accession>A0ABY2RUA8</accession>
<evidence type="ECO:0000313" key="1">
    <source>
        <dbReference type="EMBL" id="TKG60939.1"/>
    </source>
</evidence>
<gene>
    <name evidence="1" type="ORF">FCN18_34480</name>
</gene>
<proteinExistence type="predicted"/>
<comment type="caution">
    <text evidence="1">The sequence shown here is derived from an EMBL/GenBank/DDBJ whole genome shotgun (WGS) entry which is preliminary data.</text>
</comment>
<name>A0ABY2RUA8_9PSEU</name>
<sequence>MCIIECDDVNVNDDGTVSIWCYCGWGETHPTADAADAAGRAHIEAFDESERLYDENPAAWAERYA</sequence>